<sequence length="80" mass="8912">MTSDVKCNNKQSSAAALRWVEEQIAADRVLTEPEICQATGESPEKVDNMMRFLNLLGHTVKDPEGPTRGPEVRWMKKPGS</sequence>
<feature type="region of interest" description="Disordered" evidence="1">
    <location>
        <begin position="59"/>
        <end position="80"/>
    </location>
</feature>
<gene>
    <name evidence="2" type="ORF">JZY06_07275</name>
</gene>
<organism evidence="2 3">
    <name type="scientific">Corynebacterium mendelii</name>
    <dbReference type="NCBI Taxonomy" id="2765362"/>
    <lineage>
        <taxon>Bacteria</taxon>
        <taxon>Bacillati</taxon>
        <taxon>Actinomycetota</taxon>
        <taxon>Actinomycetes</taxon>
        <taxon>Mycobacteriales</taxon>
        <taxon>Corynebacteriaceae</taxon>
        <taxon>Corynebacterium</taxon>
    </lineage>
</organism>
<proteinExistence type="predicted"/>
<protein>
    <submittedName>
        <fullName evidence="2">Uncharacterized protein</fullName>
    </submittedName>
</protein>
<keyword evidence="3" id="KW-1185">Reference proteome</keyword>
<reference evidence="2" key="1">
    <citation type="submission" date="2021-03" db="EMBL/GenBank/DDBJ databases">
        <authorList>
            <person name="Sun Q."/>
        </authorList>
    </citation>
    <scope>NUCLEOTIDE SEQUENCE</scope>
    <source>
        <strain evidence="2">CCM 8862</strain>
    </source>
</reference>
<comment type="caution">
    <text evidence="2">The sequence shown here is derived from an EMBL/GenBank/DDBJ whole genome shotgun (WGS) entry which is preliminary data.</text>
</comment>
<dbReference type="Proteomes" id="UP000664332">
    <property type="component" value="Unassembled WGS sequence"/>
</dbReference>
<evidence type="ECO:0000256" key="1">
    <source>
        <dbReference type="SAM" id="MobiDB-lite"/>
    </source>
</evidence>
<dbReference type="RefSeq" id="WP_207278900.1">
    <property type="nucleotide sequence ID" value="NZ_JAFLEQ010000012.1"/>
</dbReference>
<name>A0A939E0X2_9CORY</name>
<dbReference type="EMBL" id="JAFLEQ010000012">
    <property type="protein sequence ID" value="MBN9644411.1"/>
    <property type="molecule type" value="Genomic_DNA"/>
</dbReference>
<accession>A0A939E0X2</accession>
<evidence type="ECO:0000313" key="2">
    <source>
        <dbReference type="EMBL" id="MBN9644411.1"/>
    </source>
</evidence>
<evidence type="ECO:0000313" key="3">
    <source>
        <dbReference type="Proteomes" id="UP000664332"/>
    </source>
</evidence>
<dbReference type="AlphaFoldDB" id="A0A939E0X2"/>
<feature type="compositionally biased region" description="Basic and acidic residues" evidence="1">
    <location>
        <begin position="59"/>
        <end position="74"/>
    </location>
</feature>